<dbReference type="SMART" id="SM00342">
    <property type="entry name" value="HTH_ARAC"/>
    <property type="match status" value="1"/>
</dbReference>
<evidence type="ECO:0000256" key="2">
    <source>
        <dbReference type="ARBA" id="ARBA00023125"/>
    </source>
</evidence>
<keyword evidence="3" id="KW-0804">Transcription</keyword>
<dbReference type="EMBL" id="CP073344">
    <property type="protein sequence ID" value="UTW02269.1"/>
    <property type="molecule type" value="Genomic_DNA"/>
</dbReference>
<dbReference type="PANTHER" id="PTHR46796">
    <property type="entry name" value="HTH-TYPE TRANSCRIPTIONAL ACTIVATOR RHAS-RELATED"/>
    <property type="match status" value="1"/>
</dbReference>
<dbReference type="PRINTS" id="PR00032">
    <property type="entry name" value="HTHARAC"/>
</dbReference>
<dbReference type="SUPFAM" id="SSF46689">
    <property type="entry name" value="Homeodomain-like"/>
    <property type="match status" value="2"/>
</dbReference>
<name>A0ABY5GSD5_9GAMM</name>
<keyword evidence="1" id="KW-0805">Transcription regulation</keyword>
<accession>A0ABY5GSD5</accession>
<dbReference type="PROSITE" id="PS01124">
    <property type="entry name" value="HTH_ARAC_FAMILY_2"/>
    <property type="match status" value="1"/>
</dbReference>
<dbReference type="InterPro" id="IPR020449">
    <property type="entry name" value="Tscrpt_reg_AraC-type_HTH"/>
</dbReference>
<keyword evidence="6" id="KW-1185">Reference proteome</keyword>
<keyword evidence="2" id="KW-0238">DNA-binding</keyword>
<protein>
    <submittedName>
        <fullName evidence="5">AraC family transcriptional regulator</fullName>
    </submittedName>
</protein>
<evidence type="ECO:0000313" key="5">
    <source>
        <dbReference type="EMBL" id="UTW02269.1"/>
    </source>
</evidence>
<dbReference type="InterPro" id="IPR009057">
    <property type="entry name" value="Homeodomain-like_sf"/>
</dbReference>
<dbReference type="Gene3D" id="1.10.10.60">
    <property type="entry name" value="Homeodomain-like"/>
    <property type="match status" value="1"/>
</dbReference>
<reference evidence="5" key="1">
    <citation type="submission" date="2021-04" db="EMBL/GenBank/DDBJ databases">
        <title>Oceanospirillales bacteria with DddD are important DMSP degraders in coastal seawater.</title>
        <authorList>
            <person name="Liu J."/>
        </authorList>
    </citation>
    <scope>NUCLEOTIDE SEQUENCE</scope>
    <source>
        <strain evidence="5">GY6</strain>
    </source>
</reference>
<organism evidence="5 6">
    <name type="scientific">Amphritea atlantica</name>
    <dbReference type="NCBI Taxonomy" id="355243"/>
    <lineage>
        <taxon>Bacteria</taxon>
        <taxon>Pseudomonadati</taxon>
        <taxon>Pseudomonadota</taxon>
        <taxon>Gammaproteobacteria</taxon>
        <taxon>Oceanospirillales</taxon>
        <taxon>Oceanospirillaceae</taxon>
        <taxon>Amphritea</taxon>
    </lineage>
</organism>
<evidence type="ECO:0000259" key="4">
    <source>
        <dbReference type="PROSITE" id="PS01124"/>
    </source>
</evidence>
<dbReference type="InterPro" id="IPR050204">
    <property type="entry name" value="AraC_XylS_family_regulators"/>
</dbReference>
<evidence type="ECO:0000256" key="3">
    <source>
        <dbReference type="ARBA" id="ARBA00023163"/>
    </source>
</evidence>
<evidence type="ECO:0000256" key="1">
    <source>
        <dbReference type="ARBA" id="ARBA00023015"/>
    </source>
</evidence>
<evidence type="ECO:0000313" key="6">
    <source>
        <dbReference type="Proteomes" id="UP001059950"/>
    </source>
</evidence>
<dbReference type="Pfam" id="PF12833">
    <property type="entry name" value="HTH_18"/>
    <property type="match status" value="1"/>
</dbReference>
<sequence>MAVMSGYSNNDFLQQDPLFTLETVTNIKRLKTPRALLPPSRRLMETSLGDIQVCVDLYDHHIDISQPDSPECFQLMLVLKGSVRLRLKEAVLSLGCGDVCLINTAQTINTVVSADSQVATIRMPVKTLIEDAVHLGYHLLVSGLVFKPQVFKLAQLAALKHQILSLLDAGSDRTPDELKIQYRRFFSCLLLQRFENNGNQFYKVTTCENPRIEKIRRWVIADPRKEYKPLDLAAYINVSERSLYHLFKKEYGLSPRVYICNIKLECIYRELMDLGNSKNITQIALEYGFNNLGRFSKVYRDYFGESPSETNRK</sequence>
<dbReference type="Pfam" id="PF14525">
    <property type="entry name" value="AraC_binding_2"/>
    <property type="match status" value="1"/>
</dbReference>
<feature type="domain" description="HTH araC/xylS-type" evidence="4">
    <location>
        <begin position="213"/>
        <end position="313"/>
    </location>
</feature>
<dbReference type="InterPro" id="IPR035418">
    <property type="entry name" value="AraC-bd_2"/>
</dbReference>
<gene>
    <name evidence="5" type="ORF">KDX31_12980</name>
</gene>
<dbReference type="PANTHER" id="PTHR46796:SF6">
    <property type="entry name" value="ARAC SUBFAMILY"/>
    <property type="match status" value="1"/>
</dbReference>
<dbReference type="InterPro" id="IPR018060">
    <property type="entry name" value="HTH_AraC"/>
</dbReference>
<dbReference type="Proteomes" id="UP001059950">
    <property type="component" value="Chromosome"/>
</dbReference>
<proteinExistence type="predicted"/>